<evidence type="ECO:0000313" key="1">
    <source>
        <dbReference type="EMBL" id="AGT44602.1"/>
    </source>
</evidence>
<dbReference type="EMBL" id="CP004120">
    <property type="protein sequence ID" value="AGT44602.1"/>
    <property type="molecule type" value="Genomic_DNA"/>
</dbReference>
<gene>
    <name evidence="1" type="ORF">TPE_2128</name>
</gene>
<dbReference type="AlphaFoldDB" id="S5ZPR9"/>
<keyword evidence="2" id="KW-1185">Reference proteome</keyword>
<organism evidence="1 2">
    <name type="scientific">Treponema pedis str. T A4</name>
    <dbReference type="NCBI Taxonomy" id="1291379"/>
    <lineage>
        <taxon>Bacteria</taxon>
        <taxon>Pseudomonadati</taxon>
        <taxon>Spirochaetota</taxon>
        <taxon>Spirochaetia</taxon>
        <taxon>Spirochaetales</taxon>
        <taxon>Treponemataceae</taxon>
        <taxon>Treponema</taxon>
    </lineage>
</organism>
<evidence type="ECO:0000313" key="2">
    <source>
        <dbReference type="Proteomes" id="UP000015620"/>
    </source>
</evidence>
<proteinExistence type="predicted"/>
<sequence>MKCIRKLDKILYNSTRSNIPEKYKCKHDKFLQVTPYPGGALHGQRRASLPS</sequence>
<dbReference type="HOGENOM" id="CLU_3105049_0_0_12"/>
<dbReference type="Proteomes" id="UP000015620">
    <property type="component" value="Chromosome"/>
</dbReference>
<protein>
    <submittedName>
        <fullName evidence="1">Uncharacterized protein</fullName>
    </submittedName>
</protein>
<dbReference type="KEGG" id="tped:TPE_2128"/>
<dbReference type="PATRIC" id="fig|1291379.3.peg.2099"/>
<accession>S5ZPR9</accession>
<reference evidence="1 2" key="1">
    <citation type="journal article" date="2013" name="PLoS ONE">
        <title>Genome-Wide Relatedness of Treponema pedis, from Gingiva and Necrotic Skin Lesions of Pigs, with the Human Oral Pathogen Treponema denticola.</title>
        <authorList>
            <person name="Svartstrom O."/>
            <person name="Mushtaq M."/>
            <person name="Pringle M."/>
            <person name="Segerman B."/>
        </authorList>
    </citation>
    <scope>NUCLEOTIDE SEQUENCE [LARGE SCALE GENOMIC DNA]</scope>
    <source>
        <strain evidence="1">T A4</strain>
    </source>
</reference>
<name>S5ZPR9_9SPIR</name>